<feature type="transmembrane region" description="Helical" evidence="1">
    <location>
        <begin position="93"/>
        <end position="115"/>
    </location>
</feature>
<reference evidence="2 3" key="1">
    <citation type="submission" date="2019-02" db="EMBL/GenBank/DDBJ databases">
        <title>Siculibacillus lacustris gen. nov., sp. nov., a new rosette-forming bacterium isolated from a freshwater crater lake (Lake St. Ana, Romania).</title>
        <authorList>
            <person name="Felfoldi T."/>
            <person name="Marton Z."/>
            <person name="Szabo A."/>
            <person name="Mentes A."/>
            <person name="Boka K."/>
            <person name="Marialigeti K."/>
            <person name="Mathe I."/>
            <person name="Koncz M."/>
            <person name="Schumann P."/>
            <person name="Toth E."/>
        </authorList>
    </citation>
    <scope>NUCLEOTIDE SEQUENCE [LARGE SCALE GENOMIC DNA]</scope>
    <source>
        <strain evidence="2 3">SA-279</strain>
    </source>
</reference>
<keyword evidence="1" id="KW-1133">Transmembrane helix</keyword>
<comment type="caution">
    <text evidence="2">The sequence shown here is derived from an EMBL/GenBank/DDBJ whole genome shotgun (WGS) entry which is preliminary data.</text>
</comment>
<dbReference type="OrthoDB" id="7843623at2"/>
<gene>
    <name evidence="2" type="ORF">EYW49_05600</name>
</gene>
<name>A0A4Q9VUC2_9HYPH</name>
<dbReference type="Pfam" id="PF19660">
    <property type="entry name" value="DUF6163"/>
    <property type="match status" value="1"/>
</dbReference>
<proteinExistence type="predicted"/>
<feature type="transmembrane region" description="Helical" evidence="1">
    <location>
        <begin position="28"/>
        <end position="56"/>
    </location>
</feature>
<evidence type="ECO:0000313" key="2">
    <source>
        <dbReference type="EMBL" id="TBW39733.1"/>
    </source>
</evidence>
<keyword evidence="3" id="KW-1185">Reference proteome</keyword>
<dbReference type="EMBL" id="SJFN01000006">
    <property type="protein sequence ID" value="TBW39733.1"/>
    <property type="molecule type" value="Genomic_DNA"/>
</dbReference>
<evidence type="ECO:0008006" key="4">
    <source>
        <dbReference type="Google" id="ProtNLM"/>
    </source>
</evidence>
<dbReference type="RefSeq" id="WP_131307066.1">
    <property type="nucleotide sequence ID" value="NZ_SJFN01000006.1"/>
</dbReference>
<protein>
    <recommendedName>
        <fullName evidence="4">DUF2127 domain-containing protein</fullName>
    </recommendedName>
</protein>
<accession>A0A4Q9VUC2</accession>
<dbReference type="InterPro" id="IPR046161">
    <property type="entry name" value="DUF6163"/>
</dbReference>
<sequence>MPRIDSLAAPHQPPPAERRPRWRVMHDVYLRLLAVVHLVWSLWEWAAVIGLVPPVFGVEQRAILPRLGATYFFAALDPMAAVGLWFGSVWGTATWLVVTFARMIIHTGFAGLFGWTGPWTIVQAVSVVVYLALFFLAERADREARKTRRRRAPG</sequence>
<evidence type="ECO:0000256" key="1">
    <source>
        <dbReference type="SAM" id="Phobius"/>
    </source>
</evidence>
<dbReference type="AlphaFoldDB" id="A0A4Q9VUC2"/>
<keyword evidence="1" id="KW-0472">Membrane</keyword>
<evidence type="ECO:0000313" key="3">
    <source>
        <dbReference type="Proteomes" id="UP000292781"/>
    </source>
</evidence>
<organism evidence="2 3">
    <name type="scientific">Siculibacillus lacustris</name>
    <dbReference type="NCBI Taxonomy" id="1549641"/>
    <lineage>
        <taxon>Bacteria</taxon>
        <taxon>Pseudomonadati</taxon>
        <taxon>Pseudomonadota</taxon>
        <taxon>Alphaproteobacteria</taxon>
        <taxon>Hyphomicrobiales</taxon>
        <taxon>Ancalomicrobiaceae</taxon>
        <taxon>Siculibacillus</taxon>
    </lineage>
</organism>
<feature type="transmembrane region" description="Helical" evidence="1">
    <location>
        <begin position="121"/>
        <end position="140"/>
    </location>
</feature>
<keyword evidence="1" id="KW-0812">Transmembrane</keyword>
<dbReference type="Proteomes" id="UP000292781">
    <property type="component" value="Unassembled WGS sequence"/>
</dbReference>